<gene>
    <name evidence="15" type="ORF">AC579_4045</name>
</gene>
<keyword evidence="16" id="KW-1185">Reference proteome</keyword>
<keyword evidence="10" id="KW-0906">Nuclear pore complex</keyword>
<dbReference type="PANTHER" id="PTHR13269:SF6">
    <property type="entry name" value="NUCLEOPORIN NDC1"/>
    <property type="match status" value="1"/>
</dbReference>
<evidence type="ECO:0008006" key="17">
    <source>
        <dbReference type="Google" id="ProtNLM"/>
    </source>
</evidence>
<comment type="similarity">
    <text evidence="3">Belongs to the NDC1 family.</text>
</comment>
<dbReference type="AlphaFoldDB" id="A0A139IE20"/>
<evidence type="ECO:0000256" key="11">
    <source>
        <dbReference type="ARBA" id="ARBA00023136"/>
    </source>
</evidence>
<evidence type="ECO:0000256" key="10">
    <source>
        <dbReference type="ARBA" id="ARBA00023132"/>
    </source>
</evidence>
<protein>
    <recommendedName>
        <fullName evidence="17">Nuclear envelope protein</fullName>
    </recommendedName>
</protein>
<dbReference type="GO" id="GO:0051028">
    <property type="term" value="P:mRNA transport"/>
    <property type="evidence" value="ECO:0007669"/>
    <property type="project" value="UniProtKB-KW"/>
</dbReference>
<evidence type="ECO:0000256" key="2">
    <source>
        <dbReference type="ARBA" id="ARBA00004567"/>
    </source>
</evidence>
<evidence type="ECO:0000256" key="6">
    <source>
        <dbReference type="ARBA" id="ARBA00022816"/>
    </source>
</evidence>
<feature type="transmembrane region" description="Helical" evidence="14">
    <location>
        <begin position="34"/>
        <end position="53"/>
    </location>
</feature>
<dbReference type="PANTHER" id="PTHR13269">
    <property type="entry name" value="NUCLEOPORIN NDC1"/>
    <property type="match status" value="1"/>
</dbReference>
<evidence type="ECO:0000256" key="9">
    <source>
        <dbReference type="ARBA" id="ARBA00023010"/>
    </source>
</evidence>
<evidence type="ECO:0000256" key="12">
    <source>
        <dbReference type="ARBA" id="ARBA00023242"/>
    </source>
</evidence>
<evidence type="ECO:0000313" key="15">
    <source>
        <dbReference type="EMBL" id="KXT12961.1"/>
    </source>
</evidence>
<feature type="compositionally biased region" description="Polar residues" evidence="13">
    <location>
        <begin position="669"/>
        <end position="684"/>
    </location>
</feature>
<sequence>MATSSRLPDPTRPIPVERIKLYKDFLTPQLHRRFCSAAAVTLAFCLLDSFILSNSGSYIWSWFPIGPAGLRALLLLIPCLAIFIVRMANIHIGDRTGTSGVETLLKHTSLWKTLHTGAWYAFSAWFFGEVYIWSRSSSAELAMVDPGAAYERPRVNENPVFLRCMFLVLAVSQTLLHLMRDYDRVQIAERKSDVDCKNAIFKAMGLAPDAFDNSKWVPRALVRLLEQTGTILSRSCNLTVATIFMVNNLVYWLVLRRFAWKINYFFARIFFSDLTPDAPPTGILHLGRLTWQTFTASLMLALLWELSNQTFDIFVCQPPTKKQQPLTSEVKDARGIVLHRSKDPNGSLITGLKSKKDLTKTFAFWELYLICTQYEQRRKTIYTEVDRRDESTLSQVCKLCLKEIKDIHERVKAALEPVNFKTKQDEENRLEQQSQHLIGLAKEDNGLKKIADNKVIEDGDVFARRKPDLFNTLGNMAKSVGQSPGAQSVAMVGGRKAIEWGTEKVPAEYRQRLRPEEIERQATGIMADALKSVAGGPFRQTFARRVLATVFGSPHSKISNILHAAKSLTQLVVRSLAEDQYGQAQKDIASVVRTYTEVIVAVEKYVKELKPHWTDVEFIEGKSRRVKEVDGLLVVLKEGLAEIMLTFGEYADQLGLTKKEVREAKNASARPSSETQRPETLQVG</sequence>
<dbReference type="GO" id="GO:0005816">
    <property type="term" value="C:spindle pole body"/>
    <property type="evidence" value="ECO:0007669"/>
    <property type="project" value="TreeGrafter"/>
</dbReference>
<dbReference type="STRING" id="113226.A0A139IE20"/>
<dbReference type="OrthoDB" id="67850at2759"/>
<dbReference type="GO" id="GO:0006999">
    <property type="term" value="P:nuclear pore organization"/>
    <property type="evidence" value="ECO:0007669"/>
    <property type="project" value="TreeGrafter"/>
</dbReference>
<feature type="region of interest" description="Disordered" evidence="13">
    <location>
        <begin position="662"/>
        <end position="684"/>
    </location>
</feature>
<dbReference type="GO" id="GO:0070631">
    <property type="term" value="P:spindle pole body localization"/>
    <property type="evidence" value="ECO:0007669"/>
    <property type="project" value="TreeGrafter"/>
</dbReference>
<evidence type="ECO:0000256" key="4">
    <source>
        <dbReference type="ARBA" id="ARBA00022448"/>
    </source>
</evidence>
<reference evidence="15 16" key="1">
    <citation type="submission" date="2015-07" db="EMBL/GenBank/DDBJ databases">
        <title>Comparative genomics of the Sigatoka disease complex on banana suggests a link between parallel evolutionary changes in Pseudocercospora fijiensis and Pseudocercospora eumusae and increased virulence on the banana host.</title>
        <authorList>
            <person name="Chang T.-C."/>
            <person name="Salvucci A."/>
            <person name="Crous P.W."/>
            <person name="Stergiopoulos I."/>
        </authorList>
    </citation>
    <scope>NUCLEOTIDE SEQUENCE [LARGE SCALE GENOMIC DNA]</scope>
    <source>
        <strain evidence="15 16">CBS 116634</strain>
    </source>
</reference>
<keyword evidence="4" id="KW-0813">Transport</keyword>
<comment type="caution">
    <text evidence="15">The sequence shown here is derived from an EMBL/GenBank/DDBJ whole genome shotgun (WGS) entry which is preliminary data.</text>
</comment>
<proteinExistence type="inferred from homology"/>
<keyword evidence="12" id="KW-0539">Nucleus</keyword>
<keyword evidence="11 14" id="KW-0472">Membrane</keyword>
<dbReference type="Proteomes" id="UP000073492">
    <property type="component" value="Unassembled WGS sequence"/>
</dbReference>
<feature type="transmembrane region" description="Helical" evidence="14">
    <location>
        <begin position="59"/>
        <end position="85"/>
    </location>
</feature>
<organism evidence="15 16">
    <name type="scientific">Pseudocercospora musae</name>
    <dbReference type="NCBI Taxonomy" id="113226"/>
    <lineage>
        <taxon>Eukaryota</taxon>
        <taxon>Fungi</taxon>
        <taxon>Dikarya</taxon>
        <taxon>Ascomycota</taxon>
        <taxon>Pezizomycotina</taxon>
        <taxon>Dothideomycetes</taxon>
        <taxon>Dothideomycetidae</taxon>
        <taxon>Mycosphaerellales</taxon>
        <taxon>Mycosphaerellaceae</taxon>
        <taxon>Pseudocercospora</taxon>
    </lineage>
</organism>
<evidence type="ECO:0000256" key="7">
    <source>
        <dbReference type="ARBA" id="ARBA00022927"/>
    </source>
</evidence>
<evidence type="ECO:0000256" key="3">
    <source>
        <dbReference type="ARBA" id="ARBA00005760"/>
    </source>
</evidence>
<keyword evidence="7" id="KW-0653">Protein transport</keyword>
<name>A0A139IE20_9PEZI</name>
<dbReference type="GO" id="GO:0015031">
    <property type="term" value="P:protein transport"/>
    <property type="evidence" value="ECO:0007669"/>
    <property type="project" value="UniProtKB-KW"/>
</dbReference>
<dbReference type="GO" id="GO:0070762">
    <property type="term" value="C:nuclear pore transmembrane ring"/>
    <property type="evidence" value="ECO:0007669"/>
    <property type="project" value="TreeGrafter"/>
</dbReference>
<dbReference type="GO" id="GO:0106166">
    <property type="term" value="F:spindle pole body-nuclear membrane anchor activity"/>
    <property type="evidence" value="ECO:0007669"/>
    <property type="project" value="TreeGrafter"/>
</dbReference>
<dbReference type="GO" id="GO:0031965">
    <property type="term" value="C:nuclear membrane"/>
    <property type="evidence" value="ECO:0007669"/>
    <property type="project" value="UniProtKB-SubCell"/>
</dbReference>
<dbReference type="InterPro" id="IPR019049">
    <property type="entry name" value="Nucleoporin_prot_Ndc1/Nup"/>
</dbReference>
<dbReference type="Pfam" id="PF09531">
    <property type="entry name" value="Ndc1_Nup"/>
    <property type="match status" value="1"/>
</dbReference>
<keyword evidence="9" id="KW-0811">Translocation</keyword>
<evidence type="ECO:0000256" key="14">
    <source>
        <dbReference type="SAM" id="Phobius"/>
    </source>
</evidence>
<keyword evidence="5 14" id="KW-0812">Transmembrane</keyword>
<feature type="transmembrane region" description="Helical" evidence="14">
    <location>
        <begin position="231"/>
        <end position="254"/>
    </location>
</feature>
<comment type="subcellular location">
    <subcellularLocation>
        <location evidence="1">Nucleus membrane</location>
        <topology evidence="1">Multi-pass membrane protein</topology>
    </subcellularLocation>
    <subcellularLocation>
        <location evidence="2">Nucleus</location>
        <location evidence="2">Nuclear pore complex</location>
    </subcellularLocation>
</comment>
<keyword evidence="8 14" id="KW-1133">Transmembrane helix</keyword>
<evidence type="ECO:0000256" key="5">
    <source>
        <dbReference type="ARBA" id="ARBA00022692"/>
    </source>
</evidence>
<evidence type="ECO:0000256" key="8">
    <source>
        <dbReference type="ARBA" id="ARBA00022989"/>
    </source>
</evidence>
<keyword evidence="6" id="KW-0509">mRNA transport</keyword>
<evidence type="ECO:0000313" key="16">
    <source>
        <dbReference type="Proteomes" id="UP000073492"/>
    </source>
</evidence>
<evidence type="ECO:0000256" key="13">
    <source>
        <dbReference type="SAM" id="MobiDB-lite"/>
    </source>
</evidence>
<dbReference type="EMBL" id="LFZO01000134">
    <property type="protein sequence ID" value="KXT12961.1"/>
    <property type="molecule type" value="Genomic_DNA"/>
</dbReference>
<accession>A0A139IE20</accession>
<evidence type="ECO:0000256" key="1">
    <source>
        <dbReference type="ARBA" id="ARBA00004232"/>
    </source>
</evidence>